<name>A0A931BJQ3_9HYPH</name>
<sequence>MHIDPADPILLVGDAYARGRAQALCGEPLIAAVQSAIDTRLARAAPLLEKPSVRAFLLEQSRLLETLDPESAAEVAGLADGFERPFDTILAYLHLGILADFATDGCSAWSWTASASAGPILVKNRDYRGEHAALQRVFLHRDPDRPGKAVLCVGSLGSPGAFSSGMNARGFALVDTHVATRDHGPGLLRYFLMTRLLWNCRTVEEALRVIADTPHAGGGAIVMADASGSCAAVELGHRTQSAQISTPYVVRTNHFLCPERAPEGPSTEDGPMGRSTKGRYKRLRMWLEARAGGPTLAEVAALMGGHHDDGEEALCRHGEDGDSRTISCAIFAPAELRLYFSSREPCAGEWNSYECRP</sequence>
<dbReference type="Pfam" id="PF03417">
    <property type="entry name" value="AAT"/>
    <property type="match status" value="1"/>
</dbReference>
<organism evidence="2 3">
    <name type="scientific">Microvirga alba</name>
    <dbReference type="NCBI Taxonomy" id="2791025"/>
    <lineage>
        <taxon>Bacteria</taxon>
        <taxon>Pseudomonadati</taxon>
        <taxon>Pseudomonadota</taxon>
        <taxon>Alphaproteobacteria</taxon>
        <taxon>Hyphomicrobiales</taxon>
        <taxon>Methylobacteriaceae</taxon>
        <taxon>Microvirga</taxon>
    </lineage>
</organism>
<reference evidence="2" key="1">
    <citation type="submission" date="2020-11" db="EMBL/GenBank/DDBJ databases">
        <authorList>
            <person name="Kim M.K."/>
        </authorList>
    </citation>
    <scope>NUCLEOTIDE SEQUENCE</scope>
    <source>
        <strain evidence="2">BT350</strain>
    </source>
</reference>
<comment type="caution">
    <text evidence="2">The sequence shown here is derived from an EMBL/GenBank/DDBJ whole genome shotgun (WGS) entry which is preliminary data.</text>
</comment>
<dbReference type="PANTHER" id="PTHR34180">
    <property type="entry name" value="PEPTIDASE C45"/>
    <property type="match status" value="1"/>
</dbReference>
<dbReference type="AlphaFoldDB" id="A0A931BJQ3"/>
<dbReference type="InterPro" id="IPR047801">
    <property type="entry name" value="Peptidase_C45"/>
</dbReference>
<dbReference type="RefSeq" id="WP_196270165.1">
    <property type="nucleotide sequence ID" value="NZ_JADQDO010000001.1"/>
</dbReference>
<dbReference type="Proteomes" id="UP000599312">
    <property type="component" value="Unassembled WGS sequence"/>
</dbReference>
<feature type="domain" description="Peptidase C45 hydrolase" evidence="1">
    <location>
        <begin position="118"/>
        <end position="343"/>
    </location>
</feature>
<dbReference type="PANTHER" id="PTHR34180:SF1">
    <property type="entry name" value="BETA-ALANYL-DOPAMINE_CARCININE HYDROLASE"/>
    <property type="match status" value="1"/>
</dbReference>
<evidence type="ECO:0000259" key="1">
    <source>
        <dbReference type="Pfam" id="PF03417"/>
    </source>
</evidence>
<proteinExistence type="predicted"/>
<dbReference type="InterPro" id="IPR005079">
    <property type="entry name" value="Peptidase_C45_hydrolase"/>
</dbReference>
<protein>
    <recommendedName>
        <fullName evidence="1">Peptidase C45 hydrolase domain-containing protein</fullName>
    </recommendedName>
</protein>
<keyword evidence="3" id="KW-1185">Reference proteome</keyword>
<gene>
    <name evidence="2" type="ORF">I2H38_02265</name>
</gene>
<evidence type="ECO:0000313" key="2">
    <source>
        <dbReference type="EMBL" id="MBF9232196.1"/>
    </source>
</evidence>
<dbReference type="InterPro" id="IPR047794">
    <property type="entry name" value="C45_proenzyme-like"/>
</dbReference>
<dbReference type="Gene3D" id="3.60.60.10">
    <property type="entry name" value="Penicillin V Acylase, Chain A"/>
    <property type="match status" value="1"/>
</dbReference>
<accession>A0A931BJQ3</accession>
<dbReference type="NCBIfam" id="NF040521">
    <property type="entry name" value="C45_proenzyme"/>
    <property type="match status" value="1"/>
</dbReference>
<evidence type="ECO:0000313" key="3">
    <source>
        <dbReference type="Proteomes" id="UP000599312"/>
    </source>
</evidence>
<dbReference type="EMBL" id="JADQDO010000001">
    <property type="protein sequence ID" value="MBF9232196.1"/>
    <property type="molecule type" value="Genomic_DNA"/>
</dbReference>